<dbReference type="RefSeq" id="WP_121838762.1">
    <property type="nucleotide sequence ID" value="NZ_ML014773.1"/>
</dbReference>
<dbReference type="Proteomes" id="UP000281474">
    <property type="component" value="Unassembled WGS sequence"/>
</dbReference>
<accession>A0A3L8PX64</accession>
<protein>
    <submittedName>
        <fullName evidence="2">Uncharacterized protein</fullName>
    </submittedName>
</protein>
<evidence type="ECO:0000313" key="2">
    <source>
        <dbReference type="EMBL" id="RLV59901.1"/>
    </source>
</evidence>
<dbReference type="EMBL" id="QZEI01000024">
    <property type="protein sequence ID" value="RLV59901.1"/>
    <property type="molecule type" value="Genomic_DNA"/>
</dbReference>
<evidence type="ECO:0000256" key="1">
    <source>
        <dbReference type="SAM" id="Coils"/>
    </source>
</evidence>
<feature type="coiled-coil region" evidence="1">
    <location>
        <begin position="176"/>
        <end position="238"/>
    </location>
</feature>
<dbReference type="AlphaFoldDB" id="A0A3L8PX64"/>
<name>A0A3L8PX64_9GAMM</name>
<comment type="caution">
    <text evidence="2">The sequence shown here is derived from an EMBL/GenBank/DDBJ whole genome shotgun (WGS) entry which is preliminary data.</text>
</comment>
<gene>
    <name evidence="2" type="ORF">D5018_09465</name>
</gene>
<keyword evidence="1" id="KW-0175">Coiled coil</keyword>
<reference evidence="2 3" key="1">
    <citation type="submission" date="2018-09" db="EMBL/GenBank/DDBJ databases">
        <title>Phylogeny of the Shewanellaceae, and recommendation for two new genera, Pseudoshewanella and Parashewanella.</title>
        <authorList>
            <person name="Wang G."/>
        </authorList>
    </citation>
    <scope>NUCLEOTIDE SEQUENCE [LARGE SCALE GENOMIC DNA]</scope>
    <source>
        <strain evidence="2 3">C51</strain>
    </source>
</reference>
<proteinExistence type="predicted"/>
<keyword evidence="3" id="KW-1185">Reference proteome</keyword>
<sequence>MASTGATTQHSSSPIFHHIDTVALVNELSDVYYQWSLIQTSLGCDGYIPGLESQSSYPGKLTVILNYFFNNSTGSDRDKLQKIIEVMESPIIGNRALKKRLETKLNDPDYFSIYRQKPQAAASSARNFHQAAKGGTSAQLTDEIEQLRTSLSNHEYTLAQRDRKIEQLELTTKEKVDSLQQRLDRALTMNAELRTMLESKENSLVSANRQAELFRRQVKELQQKVESIKQVNEDLVAQHVQGLRPHTAQAVSTRYTPQPTPTQDDGTRAINRQPVVTNRVNESTEAKLERFVAPIQPCSASMVQLSTLLNKTVSIADIWEQIGINLFLSQSALNALKQKPGADAIDHLTDVYSNASRSLSWEKHAPYIGLKGFAYCVFYAMISNNREEGIPDLVTFFSKYS</sequence>
<evidence type="ECO:0000313" key="3">
    <source>
        <dbReference type="Proteomes" id="UP000281474"/>
    </source>
</evidence>
<organism evidence="2 3">
    <name type="scientific">Parashewanella curva</name>
    <dbReference type="NCBI Taxonomy" id="2338552"/>
    <lineage>
        <taxon>Bacteria</taxon>
        <taxon>Pseudomonadati</taxon>
        <taxon>Pseudomonadota</taxon>
        <taxon>Gammaproteobacteria</taxon>
        <taxon>Alteromonadales</taxon>
        <taxon>Shewanellaceae</taxon>
        <taxon>Parashewanella</taxon>
    </lineage>
</organism>